<dbReference type="Pfam" id="PF14332">
    <property type="entry name" value="DUF4388"/>
    <property type="match status" value="1"/>
</dbReference>
<dbReference type="AlphaFoldDB" id="A0A948RSS9"/>
<reference evidence="3" key="1">
    <citation type="submission" date="2021-05" db="EMBL/GenBank/DDBJ databases">
        <title>Energy efficiency and biological interactions define the core microbiome of deep oligotrophic groundwater.</title>
        <authorList>
            <person name="Mehrshad M."/>
            <person name="Lopez-Fernandez M."/>
            <person name="Bell E."/>
            <person name="Bernier-Latmani R."/>
            <person name="Bertilsson S."/>
            <person name="Dopson M."/>
        </authorList>
    </citation>
    <scope>NUCLEOTIDE SEQUENCE</scope>
    <source>
        <strain evidence="3">Modern_marine.mb.64</strain>
    </source>
</reference>
<gene>
    <name evidence="3" type="ORF">KJ970_05410</name>
</gene>
<accession>A0A948RSS9</accession>
<dbReference type="EMBL" id="JAHJDP010000028">
    <property type="protein sequence ID" value="MBU2690348.1"/>
    <property type="molecule type" value="Genomic_DNA"/>
</dbReference>
<organism evidence="3 4">
    <name type="scientific">Eiseniibacteriota bacterium</name>
    <dbReference type="NCBI Taxonomy" id="2212470"/>
    <lineage>
        <taxon>Bacteria</taxon>
        <taxon>Candidatus Eiseniibacteriota</taxon>
    </lineage>
</organism>
<comment type="caution">
    <text evidence="3">The sequence shown here is derived from an EMBL/GenBank/DDBJ whole genome shotgun (WGS) entry which is preliminary data.</text>
</comment>
<evidence type="ECO:0000259" key="2">
    <source>
        <dbReference type="Pfam" id="PF14332"/>
    </source>
</evidence>
<name>A0A948RSS9_UNCEI</name>
<evidence type="ECO:0000313" key="4">
    <source>
        <dbReference type="Proteomes" id="UP000777784"/>
    </source>
</evidence>
<evidence type="ECO:0000313" key="3">
    <source>
        <dbReference type="EMBL" id="MBU2690348.1"/>
    </source>
</evidence>
<dbReference type="Proteomes" id="UP000777784">
    <property type="component" value="Unassembled WGS sequence"/>
</dbReference>
<evidence type="ECO:0000256" key="1">
    <source>
        <dbReference type="SAM" id="MobiDB-lite"/>
    </source>
</evidence>
<protein>
    <submittedName>
        <fullName evidence="3">DUF4388 domain-containing protein</fullName>
    </submittedName>
</protein>
<sequence>MGLRGTLSDVGPLEAIQMIALQSRTGCLTIRAGGEKTSIDFVGGAILSMHSPKLRGKSPLVQLFRELEVLDNDQIHKWLDLNDPYHTDPLDILDNLSFLPSEKLREVYRIYLDAQLGRLLRQRRGRFHFSGAPRGRKIEVLKPISADALLLEGLRRGDEVEDLLNGPLPPEAVPVILELHSVPMSKGEETLEQRMTRIVRTQCDGRWPLSELMERSALPDYEIVTVLARDVESGRLRLVGDPARPFAGPEAGEGWIRRSLAPVLTAAAVLLVVMGIRLALDRLPAPAMAGDMPLSSRGEIETIWRRNETLRQGKLLLSGQWSTFHPNSPAGALTDSLKAPSTPTPS</sequence>
<feature type="domain" description="PatA-like N-terminal" evidence="2">
    <location>
        <begin position="4"/>
        <end position="160"/>
    </location>
</feature>
<feature type="region of interest" description="Disordered" evidence="1">
    <location>
        <begin position="327"/>
        <end position="346"/>
    </location>
</feature>
<proteinExistence type="predicted"/>
<dbReference type="InterPro" id="IPR025497">
    <property type="entry name" value="PatA-like_N"/>
</dbReference>